<feature type="compositionally biased region" description="Low complexity" evidence="2">
    <location>
        <begin position="294"/>
        <end position="308"/>
    </location>
</feature>
<feature type="compositionally biased region" description="Polar residues" evidence="2">
    <location>
        <begin position="494"/>
        <end position="526"/>
    </location>
</feature>
<organism evidence="3 4">
    <name type="scientific">Linnemannia elongata AG-77</name>
    <dbReference type="NCBI Taxonomy" id="1314771"/>
    <lineage>
        <taxon>Eukaryota</taxon>
        <taxon>Fungi</taxon>
        <taxon>Fungi incertae sedis</taxon>
        <taxon>Mucoromycota</taxon>
        <taxon>Mortierellomycotina</taxon>
        <taxon>Mortierellomycetes</taxon>
        <taxon>Mortierellales</taxon>
        <taxon>Mortierellaceae</taxon>
        <taxon>Linnemannia</taxon>
    </lineage>
</organism>
<reference evidence="3 4" key="1">
    <citation type="submission" date="2016-05" db="EMBL/GenBank/DDBJ databases">
        <title>Genome sequencing reveals origins of a unique bacterial endosymbiosis in the earliest lineages of terrestrial Fungi.</title>
        <authorList>
            <consortium name="DOE Joint Genome Institute"/>
            <person name="Uehling J."/>
            <person name="Gryganskyi A."/>
            <person name="Hameed K."/>
            <person name="Tschaplinski T."/>
            <person name="Misztal P."/>
            <person name="Wu S."/>
            <person name="Desiro A."/>
            <person name="Vande Pol N."/>
            <person name="Du Z.-Y."/>
            <person name="Zienkiewicz A."/>
            <person name="Zienkiewicz K."/>
            <person name="Morin E."/>
            <person name="Tisserant E."/>
            <person name="Splivallo R."/>
            <person name="Hainaut M."/>
            <person name="Henrissat B."/>
            <person name="Ohm R."/>
            <person name="Kuo A."/>
            <person name="Yan J."/>
            <person name="Lipzen A."/>
            <person name="Nolan M."/>
            <person name="Labutti K."/>
            <person name="Barry K."/>
            <person name="Goldstein A."/>
            <person name="Labbe J."/>
            <person name="Schadt C."/>
            <person name="Tuskan G."/>
            <person name="Grigoriev I."/>
            <person name="Martin F."/>
            <person name="Vilgalys R."/>
            <person name="Bonito G."/>
        </authorList>
    </citation>
    <scope>NUCLEOTIDE SEQUENCE [LARGE SCALE GENOMIC DNA]</scope>
    <source>
        <strain evidence="3 4">AG-77</strain>
    </source>
</reference>
<sequence>MLLLPRQNSLLPSHPPMPLDQPHISQPSKSQAGTGTSPPLPLPLLCPPPLRTQPLLLLTMHRIAARNTTAPVISQQILQAIEERMQQSNRISNYYCNTNNSSYGRTRKRRDIPAVTATPTVGLRIAVAVVRALSSRVQMQIAGMKLIQQAYEEKYQSLIEEVNTWKWISEEQSAQMTAMAAELARVEDKYAALQKEMAQLEVFRKAIVSMVDQHSGVSLTELEQSILETIEADAENAGAGAGLEAVADADTSSFILDGGTESPQAPYPHQHRSVREDFSMREQKHSSLTTGKGSPRASSSRPRASTETSTKRSGSISYVAETRARHQPSSTLLSPLGLSGTRGVAQVLSDSSSNGQTKMHKSGSTDSLRNKRNTISTTSRSIYPNTPLSTGSASKRHSSTTSSLNSRSRSGTASSRVVPASSSFSSNSTPSTSPRQPTANSSATSVITRTIRQQQQQREYSANVRNSMSQMATLSGGAPSNAPHLDPSDRRQASSDSNVSGQTGDLGSTNRRGQRPPSSTAHSFSGLSPAAAELLKQQEQQQRQEEEKTNLQKSPPGYP</sequence>
<gene>
    <name evidence="3" type="ORF">K457DRAFT_857949</name>
</gene>
<feature type="compositionally biased region" description="Polar residues" evidence="2">
    <location>
        <begin position="459"/>
        <end position="473"/>
    </location>
</feature>
<dbReference type="EMBL" id="KV442020">
    <property type="protein sequence ID" value="OAQ33570.1"/>
    <property type="molecule type" value="Genomic_DNA"/>
</dbReference>
<evidence type="ECO:0000256" key="2">
    <source>
        <dbReference type="SAM" id="MobiDB-lite"/>
    </source>
</evidence>
<dbReference type="OrthoDB" id="2448880at2759"/>
<feature type="compositionally biased region" description="Basic and acidic residues" evidence="2">
    <location>
        <begin position="273"/>
        <end position="285"/>
    </location>
</feature>
<feature type="compositionally biased region" description="Polar residues" evidence="2">
    <location>
        <begin position="348"/>
        <end position="391"/>
    </location>
</feature>
<evidence type="ECO:0000313" key="3">
    <source>
        <dbReference type="EMBL" id="OAQ33570.1"/>
    </source>
</evidence>
<feature type="compositionally biased region" description="Low complexity" evidence="2">
    <location>
        <begin position="447"/>
        <end position="458"/>
    </location>
</feature>
<dbReference type="Proteomes" id="UP000078512">
    <property type="component" value="Unassembled WGS sequence"/>
</dbReference>
<feature type="compositionally biased region" description="Low complexity" evidence="2">
    <location>
        <begin position="399"/>
        <end position="438"/>
    </location>
</feature>
<evidence type="ECO:0000256" key="1">
    <source>
        <dbReference type="SAM" id="Coils"/>
    </source>
</evidence>
<name>A0A197K7V1_9FUNG</name>
<feature type="coiled-coil region" evidence="1">
    <location>
        <begin position="169"/>
        <end position="203"/>
    </location>
</feature>
<protein>
    <submittedName>
        <fullName evidence="3">Uncharacterized protein</fullName>
    </submittedName>
</protein>
<feature type="compositionally biased region" description="Low complexity" evidence="2">
    <location>
        <begin position="328"/>
        <end position="341"/>
    </location>
</feature>
<feature type="region of interest" description="Disordered" evidence="2">
    <location>
        <begin position="1"/>
        <end position="42"/>
    </location>
</feature>
<evidence type="ECO:0000313" key="4">
    <source>
        <dbReference type="Proteomes" id="UP000078512"/>
    </source>
</evidence>
<keyword evidence="4" id="KW-1185">Reference proteome</keyword>
<feature type="compositionally biased region" description="Polar residues" evidence="2">
    <location>
        <begin position="1"/>
        <end position="11"/>
    </location>
</feature>
<feature type="region of interest" description="Disordered" evidence="2">
    <location>
        <begin position="254"/>
        <end position="559"/>
    </location>
</feature>
<keyword evidence="1" id="KW-0175">Coiled coil</keyword>
<accession>A0A197K7V1</accession>
<dbReference type="AlphaFoldDB" id="A0A197K7V1"/>
<proteinExistence type="predicted"/>
<feature type="compositionally biased region" description="Polar residues" evidence="2">
    <location>
        <begin position="23"/>
        <end position="37"/>
    </location>
</feature>